<protein>
    <submittedName>
        <fullName evidence="1">Uncharacterized protein</fullName>
    </submittedName>
</protein>
<evidence type="ECO:0000313" key="1">
    <source>
        <dbReference type="EMBL" id="ASZ74974.1"/>
    </source>
</evidence>
<dbReference type="Proteomes" id="UP000231419">
    <property type="component" value="Segment"/>
</dbReference>
<name>A0A2D1ADS8_9CAUD</name>
<dbReference type="EMBL" id="MF668286">
    <property type="protein sequence ID" value="ASZ74974.1"/>
    <property type="molecule type" value="Genomic_DNA"/>
</dbReference>
<sequence length="92" mass="10715">MKNSITPVLKPGVKAYQFDGLNADWFKKTVEALGETYVDIWPGDGSYIEPSVTVYCHYQQESLYANDWLFINDKKQIQVIYGTDYDDWYKST</sequence>
<evidence type="ECO:0000313" key="2">
    <source>
        <dbReference type="Proteomes" id="UP000231419"/>
    </source>
</evidence>
<proteinExistence type="predicted"/>
<gene>
    <name evidence="1" type="ORF">SEA_TRINA_194</name>
</gene>
<accession>A0A2D1ADS8</accession>
<organism evidence="1 2">
    <name type="scientific">Rhodococcus phage Trina</name>
    <dbReference type="NCBI Taxonomy" id="2027905"/>
    <lineage>
        <taxon>Viruses</taxon>
        <taxon>Duplodnaviria</taxon>
        <taxon>Heunggongvirae</taxon>
        <taxon>Uroviricota</taxon>
        <taxon>Caudoviricetes</taxon>
        <taxon>Trinavirus</taxon>
        <taxon>Trinavirus trina</taxon>
    </lineage>
</organism>
<reference evidence="2" key="1">
    <citation type="submission" date="2017-08" db="EMBL/GenBank/DDBJ databases">
        <authorList>
            <person name="de Groot N.N."/>
        </authorList>
    </citation>
    <scope>NUCLEOTIDE SEQUENCE [LARGE SCALE GENOMIC DNA]</scope>
</reference>
<keyword evidence="2" id="KW-1185">Reference proteome</keyword>